<dbReference type="AlphaFoldDB" id="A0A9P7GD50"/>
<protein>
    <submittedName>
        <fullName evidence="2">Uncharacterized protein</fullName>
    </submittedName>
</protein>
<evidence type="ECO:0000313" key="3">
    <source>
        <dbReference type="Proteomes" id="UP000775547"/>
    </source>
</evidence>
<feature type="compositionally biased region" description="Pro residues" evidence="1">
    <location>
        <begin position="83"/>
        <end position="94"/>
    </location>
</feature>
<feature type="compositionally biased region" description="Low complexity" evidence="1">
    <location>
        <begin position="294"/>
        <end position="318"/>
    </location>
</feature>
<feature type="compositionally biased region" description="Low complexity" evidence="1">
    <location>
        <begin position="29"/>
        <end position="40"/>
    </location>
</feature>
<name>A0A9P7GD50_9AGAR</name>
<feature type="compositionally biased region" description="Basic and acidic residues" evidence="1">
    <location>
        <begin position="149"/>
        <end position="160"/>
    </location>
</feature>
<evidence type="ECO:0000256" key="1">
    <source>
        <dbReference type="SAM" id="MobiDB-lite"/>
    </source>
</evidence>
<feature type="compositionally biased region" description="Pro residues" evidence="1">
    <location>
        <begin position="55"/>
        <end position="64"/>
    </location>
</feature>
<keyword evidence="3" id="KW-1185">Reference proteome</keyword>
<reference evidence="2" key="2">
    <citation type="submission" date="2021-10" db="EMBL/GenBank/DDBJ databases">
        <title>Phylogenomics reveals ancestral predisposition of the termite-cultivated fungus Termitomyces towards a domesticated lifestyle.</title>
        <authorList>
            <person name="Auxier B."/>
            <person name="Grum-Grzhimaylo A."/>
            <person name="Cardenas M.E."/>
            <person name="Lodge J.D."/>
            <person name="Laessoe T."/>
            <person name="Pedersen O."/>
            <person name="Smith M.E."/>
            <person name="Kuyper T.W."/>
            <person name="Franco-Molano E.A."/>
            <person name="Baroni T.J."/>
            <person name="Aanen D.K."/>
        </authorList>
    </citation>
    <scope>NUCLEOTIDE SEQUENCE</scope>
    <source>
        <strain evidence="2">AP01</strain>
        <tissue evidence="2">Mycelium</tissue>
    </source>
</reference>
<comment type="caution">
    <text evidence="2">The sequence shown here is derived from an EMBL/GenBank/DDBJ whole genome shotgun (WGS) entry which is preliminary data.</text>
</comment>
<feature type="region of interest" description="Disordered" evidence="1">
    <location>
        <begin position="1"/>
        <end position="160"/>
    </location>
</feature>
<proteinExistence type="predicted"/>
<dbReference type="EMBL" id="JABCKV010000003">
    <property type="protein sequence ID" value="KAG5648354.1"/>
    <property type="molecule type" value="Genomic_DNA"/>
</dbReference>
<organism evidence="2 3">
    <name type="scientific">Asterophora parasitica</name>
    <dbReference type="NCBI Taxonomy" id="117018"/>
    <lineage>
        <taxon>Eukaryota</taxon>
        <taxon>Fungi</taxon>
        <taxon>Dikarya</taxon>
        <taxon>Basidiomycota</taxon>
        <taxon>Agaricomycotina</taxon>
        <taxon>Agaricomycetes</taxon>
        <taxon>Agaricomycetidae</taxon>
        <taxon>Agaricales</taxon>
        <taxon>Tricholomatineae</taxon>
        <taxon>Lyophyllaceae</taxon>
        <taxon>Asterophora</taxon>
    </lineage>
</organism>
<reference evidence="2" key="1">
    <citation type="submission" date="2020-07" db="EMBL/GenBank/DDBJ databases">
        <authorList>
            <person name="Nieuwenhuis M."/>
            <person name="Van De Peppel L.J.J."/>
        </authorList>
    </citation>
    <scope>NUCLEOTIDE SEQUENCE</scope>
    <source>
        <strain evidence="2">AP01</strain>
        <tissue evidence="2">Mycelium</tissue>
    </source>
</reference>
<feature type="compositionally biased region" description="Low complexity" evidence="1">
    <location>
        <begin position="494"/>
        <end position="519"/>
    </location>
</feature>
<dbReference type="Proteomes" id="UP000775547">
    <property type="component" value="Unassembled WGS sequence"/>
</dbReference>
<sequence length="754" mass="80278">MADPLLSASQDVEMRPPESSVATTASDPASSLRAAALLTLKSKRRKAPAKAVAPILPPRPPPGEPAFQLDYGQEEGTGTSQDAPPPPIAEPPAPSSVTETQAREEGEISDEEGAEPTTATQPIPRTPTPTPPRHQRHATPSTSAFPHTEPPHPKPKLSDRISDVPMTTGFAAFGQASDFMQPEPQPPPLEDLRYILDSHHVRPGVALNQEQYERAKDCVLDLLGWGVAPEYLVDCGLTREIVFYVFSELNLRLPQNLDTAGLVPFTADLRHLPERQKSSALMPPPPPPQVKRFSQPSIPSISPSQNSLPPSPSTANAPPTSPLAGPPRASVSIIPVSPKHVITGNLHDMEQQRRQELLARKAAIASRKSKPAPPLTGPSSLPSIIASSSPTPSTSQDIEMAVPTETVEDFLKTIGPPTSPAKSVDTSAYFAASQVDDDMDVDEIPGLGGARHYQTSVPIPPSAPSHLPPSVDILISPTQSSHTPMSPNEPPPSSTESMSTAFTETSSSSTSHTPLYTPSDTPALPEGPTSQRRGAKRPVAADFVDFDRPPSNGSGAYTNGFQAGSRRKIGVGFANVTSARRFIIDLSDSEGEGDGDGVPNDAEKNLKARPNASSAYASPIPTRPIITNLNTSGGWATPPVSSSTPNLSYAAITTSGTMSPAALVEKENEIQKMRELIAEREARRLNKIAAMRASASAESVTAVKREDTLIISTDAGSNFNTSITGESVQAREWRLLVSLRGARKITFNRRICHL</sequence>
<feature type="compositionally biased region" description="Low complexity" evidence="1">
    <location>
        <begin position="378"/>
        <end position="395"/>
    </location>
</feature>
<accession>A0A9P7GD50</accession>
<feature type="region of interest" description="Disordered" evidence="1">
    <location>
        <begin position="277"/>
        <end position="330"/>
    </location>
</feature>
<dbReference type="OrthoDB" id="3270652at2759"/>
<feature type="region of interest" description="Disordered" evidence="1">
    <location>
        <begin position="363"/>
        <end position="397"/>
    </location>
</feature>
<feature type="compositionally biased region" description="Pro residues" evidence="1">
    <location>
        <begin position="458"/>
        <end position="467"/>
    </location>
</feature>
<feature type="region of interest" description="Disordered" evidence="1">
    <location>
        <begin position="455"/>
        <end position="559"/>
    </location>
</feature>
<evidence type="ECO:0000313" key="2">
    <source>
        <dbReference type="EMBL" id="KAG5648354.1"/>
    </source>
</evidence>
<gene>
    <name evidence="2" type="ORF">DXG03_004926</name>
</gene>